<evidence type="ECO:0000256" key="1">
    <source>
        <dbReference type="ARBA" id="ARBA00005582"/>
    </source>
</evidence>
<dbReference type="PROSITE" id="PS00893">
    <property type="entry name" value="NUDIX_BOX"/>
    <property type="match status" value="1"/>
</dbReference>
<dbReference type="PROSITE" id="PS51462">
    <property type="entry name" value="NUDIX"/>
    <property type="match status" value="1"/>
</dbReference>
<dbReference type="AlphaFoldDB" id="A0A9D2MJD6"/>
<gene>
    <name evidence="4" type="ORF">IAA37_05570</name>
</gene>
<reference evidence="4" key="2">
    <citation type="submission" date="2021-04" db="EMBL/GenBank/DDBJ databases">
        <authorList>
            <person name="Gilroy R."/>
        </authorList>
    </citation>
    <scope>NUCLEOTIDE SEQUENCE</scope>
    <source>
        <strain evidence="4">CHK188-16595</strain>
    </source>
</reference>
<reference evidence="4" key="1">
    <citation type="journal article" date="2021" name="PeerJ">
        <title>Extensive microbial diversity within the chicken gut microbiome revealed by metagenomics and culture.</title>
        <authorList>
            <person name="Gilroy R."/>
            <person name="Ravi A."/>
            <person name="Getino M."/>
            <person name="Pursley I."/>
            <person name="Horton D.L."/>
            <person name="Alikhan N.F."/>
            <person name="Baker D."/>
            <person name="Gharbi K."/>
            <person name="Hall N."/>
            <person name="Watson M."/>
            <person name="Adriaenssens E.M."/>
            <person name="Foster-Nyarko E."/>
            <person name="Jarju S."/>
            <person name="Secka A."/>
            <person name="Antonio M."/>
            <person name="Oren A."/>
            <person name="Chaudhuri R.R."/>
            <person name="La Ragione R."/>
            <person name="Hildebrand F."/>
            <person name="Pallen M.J."/>
        </authorList>
    </citation>
    <scope>NUCLEOTIDE SEQUENCE</scope>
    <source>
        <strain evidence="4">CHK188-16595</strain>
    </source>
</reference>
<sequence length="143" mass="16513">MVTFYELHEIEDFRLKFAVIVTKTESGKWVFCKHQNRDTWECPGGHREPGEEITKTAKRELHEETGAIEYTIDSVCIYSVKSENNFGGEETFGLLCFAQVKSFEPELHSEIEKTIITDTLPENWTYPGIQPHLIGELARRGIY</sequence>
<dbReference type="SUPFAM" id="SSF55811">
    <property type="entry name" value="Nudix"/>
    <property type="match status" value="1"/>
</dbReference>
<protein>
    <submittedName>
        <fullName evidence="4">NUDIX domain-containing protein</fullName>
    </submittedName>
</protein>
<dbReference type="InterPro" id="IPR000086">
    <property type="entry name" value="NUDIX_hydrolase_dom"/>
</dbReference>
<evidence type="ECO:0000313" key="5">
    <source>
        <dbReference type="Proteomes" id="UP000823877"/>
    </source>
</evidence>
<dbReference type="CDD" id="cd04665">
    <property type="entry name" value="NUDIX_RppH"/>
    <property type="match status" value="1"/>
</dbReference>
<keyword evidence="2" id="KW-0378">Hydrolase</keyword>
<dbReference type="PANTHER" id="PTHR43736:SF1">
    <property type="entry name" value="DIHYDRONEOPTERIN TRIPHOSPHATE DIPHOSPHATASE"/>
    <property type="match status" value="1"/>
</dbReference>
<comment type="caution">
    <text evidence="4">The sequence shown here is derived from an EMBL/GenBank/DDBJ whole genome shotgun (WGS) entry which is preliminary data.</text>
</comment>
<dbReference type="Proteomes" id="UP000823877">
    <property type="component" value="Unassembled WGS sequence"/>
</dbReference>
<dbReference type="GO" id="GO:0016787">
    <property type="term" value="F:hydrolase activity"/>
    <property type="evidence" value="ECO:0007669"/>
    <property type="project" value="UniProtKB-KW"/>
</dbReference>
<dbReference type="InterPro" id="IPR020084">
    <property type="entry name" value="NUDIX_hydrolase_CS"/>
</dbReference>
<organism evidence="4 5">
    <name type="scientific">Candidatus Eubacterium faecale</name>
    <dbReference type="NCBI Taxonomy" id="2838568"/>
    <lineage>
        <taxon>Bacteria</taxon>
        <taxon>Bacillati</taxon>
        <taxon>Bacillota</taxon>
        <taxon>Clostridia</taxon>
        <taxon>Eubacteriales</taxon>
        <taxon>Eubacteriaceae</taxon>
        <taxon>Eubacterium</taxon>
    </lineage>
</organism>
<feature type="domain" description="Nudix hydrolase" evidence="3">
    <location>
        <begin position="12"/>
        <end position="143"/>
    </location>
</feature>
<name>A0A9D2MJD6_9FIRM</name>
<accession>A0A9D2MJD6</accession>
<evidence type="ECO:0000313" key="4">
    <source>
        <dbReference type="EMBL" id="HJB75129.1"/>
    </source>
</evidence>
<dbReference type="Gene3D" id="3.90.79.10">
    <property type="entry name" value="Nucleoside Triphosphate Pyrophosphohydrolase"/>
    <property type="match status" value="1"/>
</dbReference>
<dbReference type="InterPro" id="IPR014078">
    <property type="entry name" value="Nudix_YtkD"/>
</dbReference>
<evidence type="ECO:0000256" key="2">
    <source>
        <dbReference type="ARBA" id="ARBA00022801"/>
    </source>
</evidence>
<dbReference type="EMBL" id="DWXN01000010">
    <property type="protein sequence ID" value="HJB75129.1"/>
    <property type="molecule type" value="Genomic_DNA"/>
</dbReference>
<dbReference type="PANTHER" id="PTHR43736">
    <property type="entry name" value="ADP-RIBOSE PYROPHOSPHATASE"/>
    <property type="match status" value="1"/>
</dbReference>
<evidence type="ECO:0000259" key="3">
    <source>
        <dbReference type="PROSITE" id="PS51462"/>
    </source>
</evidence>
<proteinExistence type="inferred from homology"/>
<dbReference type="Pfam" id="PF00293">
    <property type="entry name" value="NUDIX"/>
    <property type="match status" value="1"/>
</dbReference>
<comment type="similarity">
    <text evidence="1">Belongs to the Nudix hydrolase family.</text>
</comment>
<dbReference type="InterPro" id="IPR015797">
    <property type="entry name" value="NUDIX_hydrolase-like_dom_sf"/>
</dbReference>